<feature type="compositionally biased region" description="Low complexity" evidence="1">
    <location>
        <begin position="924"/>
        <end position="940"/>
    </location>
</feature>
<feature type="compositionally biased region" description="Low complexity" evidence="1">
    <location>
        <begin position="717"/>
        <end position="744"/>
    </location>
</feature>
<dbReference type="OrthoDB" id="5203190at2759"/>
<dbReference type="Pfam" id="PF11617">
    <property type="entry name" value="Cu-binding_MopE"/>
    <property type="match status" value="2"/>
</dbReference>
<dbReference type="InterPro" id="IPR011330">
    <property type="entry name" value="Glyco_hydro/deAcase_b/a-brl"/>
</dbReference>
<accession>A0A0D2W0F6</accession>
<dbReference type="InterPro" id="IPR021655">
    <property type="entry name" value="Put_metal-bd"/>
</dbReference>
<dbReference type="Gene3D" id="3.20.20.370">
    <property type="entry name" value="Glycoside hydrolase/deacetylase"/>
    <property type="match status" value="1"/>
</dbReference>
<reference evidence="5" key="1">
    <citation type="submission" date="2011-02" db="EMBL/GenBank/DDBJ databases">
        <title>The Genome Sequence of Capsaspora owczarzaki ATCC 30864.</title>
        <authorList>
            <person name="Russ C."/>
            <person name="Cuomo C."/>
            <person name="Burger G."/>
            <person name="Gray M.W."/>
            <person name="Holland P.W.H."/>
            <person name="King N."/>
            <person name="Lang F.B.F."/>
            <person name="Roger A.J."/>
            <person name="Ruiz-Trillo I."/>
            <person name="Young S.K."/>
            <person name="Zeng Q."/>
            <person name="Gargeya S."/>
            <person name="Alvarado L."/>
            <person name="Berlin A."/>
            <person name="Chapman S.B."/>
            <person name="Chen Z."/>
            <person name="Freedman E."/>
            <person name="Gellesch M."/>
            <person name="Goldberg J."/>
            <person name="Griggs A."/>
            <person name="Gujja S."/>
            <person name="Heilman E."/>
            <person name="Heiman D."/>
            <person name="Howarth C."/>
            <person name="Mehta T."/>
            <person name="Neiman D."/>
            <person name="Pearson M."/>
            <person name="Roberts A."/>
            <person name="Saif S."/>
            <person name="Shea T."/>
            <person name="Shenoy N."/>
            <person name="Sisk P."/>
            <person name="Stolte C."/>
            <person name="Sykes S."/>
            <person name="White J."/>
            <person name="Yandava C."/>
            <person name="Haas B."/>
            <person name="Nusbaum C."/>
            <person name="Birren B."/>
        </authorList>
    </citation>
    <scope>NUCLEOTIDE SEQUENCE</scope>
    <source>
        <strain evidence="5">ATCC 30864</strain>
    </source>
</reference>
<dbReference type="PhylomeDB" id="A0A0D2W0F6"/>
<dbReference type="STRING" id="595528.A0A0D2W0F6"/>
<dbReference type="Proteomes" id="UP000008743">
    <property type="component" value="Unassembled WGS sequence"/>
</dbReference>
<name>A0A0D2W0F6_CAPO3</name>
<dbReference type="CDD" id="cd03143">
    <property type="entry name" value="A4_beta-galactosidase_middle_domain"/>
    <property type="match status" value="1"/>
</dbReference>
<keyword evidence="2" id="KW-0732">Signal</keyword>
<dbReference type="RefSeq" id="XP_004342852.1">
    <property type="nucleotide sequence ID" value="XM_004342803.1"/>
</dbReference>
<dbReference type="Pfam" id="PF01522">
    <property type="entry name" value="Polysacc_deac_1"/>
    <property type="match status" value="1"/>
</dbReference>
<feature type="region of interest" description="Disordered" evidence="1">
    <location>
        <begin position="713"/>
        <end position="761"/>
    </location>
</feature>
<gene>
    <name evidence="4" type="ORF">CAOG_007779</name>
</gene>
<feature type="compositionally biased region" description="Pro residues" evidence="1">
    <location>
        <begin position="745"/>
        <end position="755"/>
    </location>
</feature>
<feature type="domain" description="NodB homology" evidence="3">
    <location>
        <begin position="400"/>
        <end position="511"/>
    </location>
</feature>
<dbReference type="EMBL" id="KE346375">
    <property type="protein sequence ID" value="KJE97672.1"/>
    <property type="molecule type" value="Genomic_DNA"/>
</dbReference>
<feature type="signal peptide" evidence="2">
    <location>
        <begin position="1"/>
        <end position="32"/>
    </location>
</feature>
<evidence type="ECO:0000256" key="1">
    <source>
        <dbReference type="SAM" id="MobiDB-lite"/>
    </source>
</evidence>
<dbReference type="AlphaFoldDB" id="A0A0D2W0F6"/>
<dbReference type="SUPFAM" id="SSF88713">
    <property type="entry name" value="Glycoside hydrolase/deacetylase"/>
    <property type="match status" value="1"/>
</dbReference>
<dbReference type="Gene3D" id="3.40.50.880">
    <property type="match status" value="1"/>
</dbReference>
<evidence type="ECO:0000259" key="3">
    <source>
        <dbReference type="Pfam" id="PF01522"/>
    </source>
</evidence>
<dbReference type="InterPro" id="IPR002509">
    <property type="entry name" value="NODB_dom"/>
</dbReference>
<evidence type="ECO:0000313" key="5">
    <source>
        <dbReference type="Proteomes" id="UP000008743"/>
    </source>
</evidence>
<sequence>MIRRTRPALASGCKLSLLLLCVLLLAARVTHAAISGEPVNCPASLQAEETLCDGLDNDCDGRTDELDPVAANECNTGLKGACAKGYYQCHPVTKARVCTGPKPMPETTNGIDDDCNGVVDDVPNVATAIVSRAALVRATGISASLTNTYEMALRQRGIDYDVLSTTAQFDNAFPNLRDRYGLVVIPGSANSNWLTAARRTQLESFVSAGGVIMIFNPDGGASFNALAGIGSITARADVSYLRIDPAAQAPILNQVDTVEELNLYLNGFVPDIKRDARVMNLGSATNLATFYTGASGDVSVGSGIARRKVGLGSVYTFGFDMYTYVSYTCYINCFDPSLDVLAMMLRDGLREGCQGHSVVKHTVPGFEDSILFMSTDTHDYSDTVTGMLHTVNEVTPRPRISFFVQTTTDDTDPQVIAEMCTLGQCPVGGHTVSHLETFNTVPLGTGKESLATGYTGTFDESPGDCTLYGEIKVNNEILLRATGSKMVMFRSPYLMLNPNEYPVLQELGIKASSSLAIGDLKANLPVDLSLYENLQGIFKHSNVYEFPLSSEDGLVIDGVRQDLAPQNINWFLGRWQYNVLQNRRNGGMTVVLDHDGWGEGPRNEGIISAKKQAMIAMFNFAKSQGIRYTMAMNEFTEWWISRIGVKVSSSFKSSTGYTGTLTGAAADTASFTLEFGDAIQSFSCAQCGAFSISGRRVVIDLLRAGVSASFTATVGGSSNPPQSSNTPQANPSTTPAKSTTNAPANPTPTGPPTNPPTCSGATRASVVVNSFSSASLFANDLGLDMSDDGSMAGFSISGGRASLTSKAGAYWYTLLAGATCFDATGLNGVSLKIRAPPGTTVNLELHTRNAACTTVDSRLTVALASYAQAQGGFSTSIDRTIVVPFSAFGNVVVSRLHAIVLSGITAGATVSIDDVTLTGCPTTPAPTTTAPARSVTPTPAQSVTPTPSSGNQCAALVVDSFTDAVISTNNLGFATSDDGTAASMSQTGGRLALGLKAGTYWYSLLANANQCNDLSRFSGFSFSVQAPAGSSFTLQLQYRSASCTGWAGSSNVQISGLTGAVQTMTVSFSQFSPAVPANRLFAVSLFGFTGASSVSIDNLSFVC</sequence>
<dbReference type="eggNOG" id="ENOG502SA9P">
    <property type="taxonomic scope" value="Eukaryota"/>
</dbReference>
<dbReference type="GO" id="GO:0005975">
    <property type="term" value="P:carbohydrate metabolic process"/>
    <property type="evidence" value="ECO:0007669"/>
    <property type="project" value="InterPro"/>
</dbReference>
<evidence type="ECO:0000313" key="4">
    <source>
        <dbReference type="EMBL" id="KJE97672.1"/>
    </source>
</evidence>
<evidence type="ECO:0000256" key="2">
    <source>
        <dbReference type="SAM" id="SignalP"/>
    </source>
</evidence>
<dbReference type="InParanoid" id="A0A0D2W0F6"/>
<dbReference type="InterPro" id="IPR029062">
    <property type="entry name" value="Class_I_gatase-like"/>
</dbReference>
<organism evidence="4 5">
    <name type="scientific">Capsaspora owczarzaki (strain ATCC 30864)</name>
    <dbReference type="NCBI Taxonomy" id="595528"/>
    <lineage>
        <taxon>Eukaryota</taxon>
        <taxon>Filasterea</taxon>
        <taxon>Capsaspora</taxon>
    </lineage>
</organism>
<keyword evidence="5" id="KW-1185">Reference proteome</keyword>
<feature type="region of interest" description="Disordered" evidence="1">
    <location>
        <begin position="924"/>
        <end position="947"/>
    </location>
</feature>
<proteinExistence type="predicted"/>
<dbReference type="GO" id="GO:0016810">
    <property type="term" value="F:hydrolase activity, acting on carbon-nitrogen (but not peptide) bonds"/>
    <property type="evidence" value="ECO:0007669"/>
    <property type="project" value="InterPro"/>
</dbReference>
<dbReference type="SUPFAM" id="SSF52317">
    <property type="entry name" value="Class I glutamine amidotransferase-like"/>
    <property type="match status" value="1"/>
</dbReference>
<protein>
    <recommendedName>
        <fullName evidence="3">NodB homology domain-containing protein</fullName>
    </recommendedName>
</protein>
<feature type="chain" id="PRO_5002254032" description="NodB homology domain-containing protein" evidence="2">
    <location>
        <begin position="33"/>
        <end position="1103"/>
    </location>
</feature>